<dbReference type="Proteomes" id="UP000827976">
    <property type="component" value="Chromosome 4"/>
</dbReference>
<reference evidence="2" key="1">
    <citation type="journal article" date="2022" name="Nat. Commun.">
        <title>Chromosome evolution and the genetic basis of agronomically important traits in greater yam.</title>
        <authorList>
            <person name="Bredeson J.V."/>
            <person name="Lyons J.B."/>
            <person name="Oniyinde I.O."/>
            <person name="Okereke N.R."/>
            <person name="Kolade O."/>
            <person name="Nnabue I."/>
            <person name="Nwadili C.O."/>
            <person name="Hribova E."/>
            <person name="Parker M."/>
            <person name="Nwogha J."/>
            <person name="Shu S."/>
            <person name="Carlson J."/>
            <person name="Kariba R."/>
            <person name="Muthemba S."/>
            <person name="Knop K."/>
            <person name="Barton G.J."/>
            <person name="Sherwood A.V."/>
            <person name="Lopez-Montes A."/>
            <person name="Asiedu R."/>
            <person name="Jamnadass R."/>
            <person name="Muchugi A."/>
            <person name="Goodstein D."/>
            <person name="Egesi C.N."/>
            <person name="Featherston J."/>
            <person name="Asfaw A."/>
            <person name="Simpson G.G."/>
            <person name="Dolezel J."/>
            <person name="Hendre P.S."/>
            <person name="Van Deynze A."/>
            <person name="Kumar P.L."/>
            <person name="Obidiegwu J.E."/>
            <person name="Bhattacharjee R."/>
            <person name="Rokhsar D.S."/>
        </authorList>
    </citation>
    <scope>NUCLEOTIDE SEQUENCE [LARGE SCALE GENOMIC DNA]</scope>
    <source>
        <strain evidence="2">cv. TDa95/00328</strain>
    </source>
</reference>
<protein>
    <submittedName>
        <fullName evidence="1">Tetrahydroberberine oxidase protein</fullName>
        <ecNumber evidence="1">1.3.3.8</ecNumber>
    </submittedName>
</protein>
<organism evidence="1 2">
    <name type="scientific">Dioscorea alata</name>
    <name type="common">Purple yam</name>
    <dbReference type="NCBI Taxonomy" id="55571"/>
    <lineage>
        <taxon>Eukaryota</taxon>
        <taxon>Viridiplantae</taxon>
        <taxon>Streptophyta</taxon>
        <taxon>Embryophyta</taxon>
        <taxon>Tracheophyta</taxon>
        <taxon>Spermatophyta</taxon>
        <taxon>Magnoliopsida</taxon>
        <taxon>Liliopsida</taxon>
        <taxon>Dioscoreales</taxon>
        <taxon>Dioscoreaceae</taxon>
        <taxon>Dioscorea</taxon>
    </lineage>
</organism>
<sequence>MEILPTFMISILAVILVSLLPSPTTALSPTHEAFLHCLSVHSPPSTNLSQLLYFPNTTSYSSIYLSTIYNLRFASTTSNSALTPLFIVSPNQDIHVQATVICTRNLDLHLRVRSGGHDYEGLSYRSYDHRPFVMLDLAKFQSVTVDVEHGTALVEVGATLGKLYYKIAEKSSVHGFPAGICPSIGAGGHISGGGMGNLVRKYGLAADNVLDAKLVDVNGKVLDRKSMGEDLFWAIRGGGGASFGVILSWKVRLVPVTPKVAVFTIHKGLGDGALDLLDKWQHISSKLHEDVYMEAAIRQPMYNGTNGMEALFNFQFMGGCEELLGIMEESFPELGVEAKDCKEMSWIQSVMYYAGYRNGEPFETLLNRSVVSGVYLKGKSDFVEEPIARDAWKGIWDEIMGVSGRSLLMYMAPYGGKMDEIPESETPFPHRKGNLYNIQYLVAWGNDSAEESDESLRVIRRLYKHMRPYVSKNPRAAYLNFRDLDMGINKNAISYSGAQVWGKHYFKINFKRLALVKGQVDSENFFRNEQSIPPLYRSE</sequence>
<dbReference type="EMBL" id="CM037014">
    <property type="protein sequence ID" value="KAH7686273.1"/>
    <property type="molecule type" value="Genomic_DNA"/>
</dbReference>
<evidence type="ECO:0000313" key="1">
    <source>
        <dbReference type="EMBL" id="KAH7686273.1"/>
    </source>
</evidence>
<proteinExistence type="predicted"/>
<name>A0ACB7WEK1_DIOAL</name>
<dbReference type="EC" id="1.3.3.8" evidence="1"/>
<keyword evidence="2" id="KW-1185">Reference proteome</keyword>
<gene>
    <name evidence="1" type="ORF">IHE45_04G094400</name>
</gene>
<comment type="caution">
    <text evidence="1">The sequence shown here is derived from an EMBL/GenBank/DDBJ whole genome shotgun (WGS) entry which is preliminary data.</text>
</comment>
<accession>A0ACB7WEK1</accession>
<evidence type="ECO:0000313" key="2">
    <source>
        <dbReference type="Proteomes" id="UP000827976"/>
    </source>
</evidence>
<keyword evidence="1" id="KW-0560">Oxidoreductase</keyword>